<organism evidence="1 2">
    <name type="scientific">Candidatus Hakubella thermalkaliphila</name>
    <dbReference type="NCBI Taxonomy" id="2754717"/>
    <lineage>
        <taxon>Bacteria</taxon>
        <taxon>Bacillati</taxon>
        <taxon>Actinomycetota</taxon>
        <taxon>Actinomycetota incertae sedis</taxon>
        <taxon>Candidatus Hakubellales</taxon>
        <taxon>Candidatus Hakubellaceae</taxon>
        <taxon>Candidatus Hakubella</taxon>
    </lineage>
</organism>
<dbReference type="AlphaFoldDB" id="A0A6V8PZN9"/>
<reference evidence="1 2" key="1">
    <citation type="journal article" date="2020" name="Front. Microbiol.">
        <title>Single-cell genomics of novel Actinobacteria with the Wood-Ljungdahl pathway discovered in a serpentinizing system.</title>
        <authorList>
            <person name="Merino N."/>
            <person name="Kawai M."/>
            <person name="Boyd E.S."/>
            <person name="Colman D.R."/>
            <person name="McGlynn S.E."/>
            <person name="Nealson K.H."/>
            <person name="Kurokawa K."/>
            <person name="Hongoh Y."/>
        </authorList>
    </citation>
    <scope>NUCLEOTIDE SEQUENCE [LARGE SCALE GENOMIC DNA]</scope>
    <source>
        <strain evidence="1 2">S44</strain>
    </source>
</reference>
<comment type="caution">
    <text evidence="1">The sequence shown here is derived from an EMBL/GenBank/DDBJ whole genome shotgun (WGS) entry which is preliminary data.</text>
</comment>
<evidence type="ECO:0000313" key="2">
    <source>
        <dbReference type="Proteomes" id="UP000561271"/>
    </source>
</evidence>
<name>A0A6V8PZN9_9ACTN</name>
<gene>
    <name evidence="1" type="ORF">HKBW3S44_01638</name>
</gene>
<dbReference type="RefSeq" id="WP_176232069.1">
    <property type="nucleotide sequence ID" value="NZ_BLSC01000239.1"/>
</dbReference>
<accession>A0A6V8PZN9</accession>
<protein>
    <submittedName>
        <fullName evidence="1">Uncharacterized protein</fullName>
    </submittedName>
</protein>
<feature type="non-terminal residue" evidence="1">
    <location>
        <position position="60"/>
    </location>
</feature>
<sequence length="60" mass="6119">MKFLNLILAGILLVISVVLVVPVPAAAASPTSPIIAGRERAVYLSFSGEGANEGTIAVIK</sequence>
<dbReference type="Proteomes" id="UP000561271">
    <property type="component" value="Unassembled WGS sequence"/>
</dbReference>
<evidence type="ECO:0000313" key="1">
    <source>
        <dbReference type="EMBL" id="GFP37958.1"/>
    </source>
</evidence>
<dbReference type="EMBL" id="BLSC01000239">
    <property type="protein sequence ID" value="GFP37958.1"/>
    <property type="molecule type" value="Genomic_DNA"/>
</dbReference>
<proteinExistence type="predicted"/>